<evidence type="ECO:0000256" key="5">
    <source>
        <dbReference type="ARBA" id="ARBA00022723"/>
    </source>
</evidence>
<dbReference type="PRINTS" id="PR01047">
    <property type="entry name" value="TRNASYNTHTHR"/>
</dbReference>
<feature type="domain" description="Aminoacyl-transfer RNA synthetases class-II family profile" evidence="14">
    <location>
        <begin position="234"/>
        <end position="497"/>
    </location>
</feature>
<evidence type="ECO:0000256" key="7">
    <source>
        <dbReference type="ARBA" id="ARBA00022833"/>
    </source>
</evidence>
<dbReference type="InterPro" id="IPR036621">
    <property type="entry name" value="Anticodon-bd_dom_sf"/>
</dbReference>
<keyword evidence="6 13" id="KW-0547">Nucleotide-binding</keyword>
<gene>
    <name evidence="13" type="primary">thrS</name>
    <name evidence="15" type="ORF">AVCANL283_07005</name>
</gene>
<evidence type="ECO:0000259" key="14">
    <source>
        <dbReference type="PROSITE" id="PS50862"/>
    </source>
</evidence>
<keyword evidence="16" id="KW-1185">Reference proteome</keyword>
<evidence type="ECO:0000256" key="9">
    <source>
        <dbReference type="ARBA" id="ARBA00022884"/>
    </source>
</evidence>
<evidence type="ECO:0000313" key="15">
    <source>
        <dbReference type="EMBL" id="MBZ7987839.1"/>
    </source>
</evidence>
<evidence type="ECO:0000256" key="8">
    <source>
        <dbReference type="ARBA" id="ARBA00022840"/>
    </source>
</evidence>
<feature type="binding site" evidence="13">
    <location>
        <position position="474"/>
    </location>
    <ligand>
        <name>Zn(2+)</name>
        <dbReference type="ChEBI" id="CHEBI:29105"/>
        <note>catalytic</note>
    </ligand>
</feature>
<keyword evidence="9 13" id="KW-0694">RNA-binding</keyword>
<dbReference type="Pfam" id="PF03129">
    <property type="entry name" value="HGTP_anticodon"/>
    <property type="match status" value="1"/>
</dbReference>
<evidence type="ECO:0000256" key="3">
    <source>
        <dbReference type="ARBA" id="ARBA00022555"/>
    </source>
</evidence>
<dbReference type="InterPro" id="IPR047246">
    <property type="entry name" value="ThrRS_anticodon"/>
</dbReference>
<comment type="similarity">
    <text evidence="1 13">Belongs to the class-II aminoacyl-tRNA synthetase family.</text>
</comment>
<dbReference type="HAMAP" id="MF_00184">
    <property type="entry name" value="Thr_tRNA_synth"/>
    <property type="match status" value="1"/>
</dbReference>
<dbReference type="EC" id="6.1.1.3" evidence="13"/>
<sequence length="600" mass="69307">MQIIGYYDKENNIYDTLSTDGIGLEPIYLDDSEKSLSILRHSCAHLLAQAITKLYPDAKFFVGPVVNEGFYYDFKTSSKIKEEDLAIIEEKMKELAKNGDEMIKHTMSYEQACEKFKNDELKQAVLSRLSGEISTYTQGDFTDLCKGPHIPHTKLLKHFKLTKLAGAYLGADENNEMLIRIYGIAFASKEALKQYLTMLEEAKKRDHRKLGNDLKLFTFDEKIGGGLPIWLKNGARVRAKLEQKLYKAHRIRFYEPVRGPELLKSDVWKISGHYDNYKENMYFTKIDEQEYGIKPMNCVGHVFCYKSESRSYKDLPIKFFEYGMVHRHEKSGVLHGLFRVREFTQDDSHIFCRIDQIEQQVSEILEFAYKLMSSFNFNWELEISTRPSKSIGSDEVWDSATKALKNALDKQGIKYGIDEGGGAFYGPKIDIKITDAIGRKWQCGTIQVDFNLPARFELEYTDENNEKQQPVMLHRAILGSFERFLGILLEHTAGELPFFIAPIQVMLIPVSSNHLDYALNIQKELMQINIDADINDKNDSLGKRIRNAEMQKIPFIVVIGDNEINNNTLAIRDRQNKEQYNLTIKEFINKMQEKLNEVVF</sequence>
<evidence type="ECO:0000313" key="16">
    <source>
        <dbReference type="Proteomes" id="UP000786183"/>
    </source>
</evidence>
<proteinExistence type="inferred from homology"/>
<evidence type="ECO:0000256" key="11">
    <source>
        <dbReference type="ARBA" id="ARBA00023146"/>
    </source>
</evidence>
<dbReference type="InterPro" id="IPR018163">
    <property type="entry name" value="Thr/Ala-tRNA-synth_IIc_edit"/>
</dbReference>
<dbReference type="InterPro" id="IPR033728">
    <property type="entry name" value="ThrRS_core"/>
</dbReference>
<dbReference type="InterPro" id="IPR002314">
    <property type="entry name" value="aa-tRNA-synt_IIb"/>
</dbReference>
<dbReference type="SUPFAM" id="SSF55681">
    <property type="entry name" value="Class II aaRS and biotin synthetases"/>
    <property type="match status" value="1"/>
</dbReference>
<organism evidence="15 16">
    <name type="scientific">Campylobacter canadensis</name>
    <dbReference type="NCBI Taxonomy" id="449520"/>
    <lineage>
        <taxon>Bacteria</taxon>
        <taxon>Pseudomonadati</taxon>
        <taxon>Campylobacterota</taxon>
        <taxon>Epsilonproteobacteria</taxon>
        <taxon>Campylobacterales</taxon>
        <taxon>Campylobacteraceae</taxon>
        <taxon>Campylobacter</taxon>
    </lineage>
</organism>
<dbReference type="SUPFAM" id="SSF52954">
    <property type="entry name" value="Class II aaRS ABD-related"/>
    <property type="match status" value="1"/>
</dbReference>
<comment type="catalytic activity">
    <reaction evidence="12 13">
        <text>tRNA(Thr) + L-threonine + ATP = L-threonyl-tRNA(Thr) + AMP + diphosphate + H(+)</text>
        <dbReference type="Rhea" id="RHEA:24624"/>
        <dbReference type="Rhea" id="RHEA-COMP:9670"/>
        <dbReference type="Rhea" id="RHEA-COMP:9704"/>
        <dbReference type="ChEBI" id="CHEBI:15378"/>
        <dbReference type="ChEBI" id="CHEBI:30616"/>
        <dbReference type="ChEBI" id="CHEBI:33019"/>
        <dbReference type="ChEBI" id="CHEBI:57926"/>
        <dbReference type="ChEBI" id="CHEBI:78442"/>
        <dbReference type="ChEBI" id="CHEBI:78534"/>
        <dbReference type="ChEBI" id="CHEBI:456215"/>
        <dbReference type="EC" id="6.1.1.3"/>
    </reaction>
</comment>
<feature type="binding site" evidence="13">
    <location>
        <position position="349"/>
    </location>
    <ligand>
        <name>Zn(2+)</name>
        <dbReference type="ChEBI" id="CHEBI:29105"/>
        <note>catalytic</note>
    </ligand>
</feature>
<comment type="subcellular location">
    <subcellularLocation>
        <location evidence="13">Cytoplasm</location>
    </subcellularLocation>
</comment>
<keyword evidence="3 13" id="KW-0820">tRNA-binding</keyword>
<evidence type="ECO:0000256" key="2">
    <source>
        <dbReference type="ARBA" id="ARBA00022490"/>
    </source>
</evidence>
<feature type="binding site" evidence="13">
    <location>
        <position position="298"/>
    </location>
    <ligand>
        <name>Zn(2+)</name>
        <dbReference type="ChEBI" id="CHEBI:29105"/>
        <note>catalytic</note>
    </ligand>
</feature>
<keyword evidence="8 13" id="KW-0067">ATP-binding</keyword>
<name>A0ABS7WSU0_9BACT</name>
<dbReference type="Gene3D" id="3.30.54.20">
    <property type="match status" value="1"/>
</dbReference>
<dbReference type="CDD" id="cd00771">
    <property type="entry name" value="ThrRS_core"/>
    <property type="match status" value="1"/>
</dbReference>
<evidence type="ECO:0000256" key="6">
    <source>
        <dbReference type="ARBA" id="ARBA00022741"/>
    </source>
</evidence>
<dbReference type="SMART" id="SM00863">
    <property type="entry name" value="tRNA_SAD"/>
    <property type="match status" value="1"/>
</dbReference>
<evidence type="ECO:0000256" key="4">
    <source>
        <dbReference type="ARBA" id="ARBA00022598"/>
    </source>
</evidence>
<dbReference type="GO" id="GO:0004829">
    <property type="term" value="F:threonine-tRNA ligase activity"/>
    <property type="evidence" value="ECO:0007669"/>
    <property type="project" value="UniProtKB-EC"/>
</dbReference>
<dbReference type="Gene3D" id="3.30.930.10">
    <property type="entry name" value="Bira Bifunctional Protein, Domain 2"/>
    <property type="match status" value="1"/>
</dbReference>
<keyword evidence="10 13" id="KW-0648">Protein biosynthesis</keyword>
<evidence type="ECO:0000256" key="13">
    <source>
        <dbReference type="HAMAP-Rule" id="MF_00184"/>
    </source>
</evidence>
<keyword evidence="5 13" id="KW-0479">Metal-binding</keyword>
<evidence type="ECO:0000256" key="10">
    <source>
        <dbReference type="ARBA" id="ARBA00022917"/>
    </source>
</evidence>
<dbReference type="Pfam" id="PF00587">
    <property type="entry name" value="tRNA-synt_2b"/>
    <property type="match status" value="1"/>
</dbReference>
<dbReference type="PANTHER" id="PTHR11451">
    <property type="entry name" value="THREONINE-TRNA LIGASE"/>
    <property type="match status" value="1"/>
</dbReference>
<dbReference type="CDD" id="cd00860">
    <property type="entry name" value="ThrRS_anticodon"/>
    <property type="match status" value="1"/>
</dbReference>
<dbReference type="Pfam" id="PF07973">
    <property type="entry name" value="tRNA_SAD"/>
    <property type="match status" value="1"/>
</dbReference>
<dbReference type="InterPro" id="IPR045864">
    <property type="entry name" value="aa-tRNA-synth_II/BPL/LPL"/>
</dbReference>
<dbReference type="Gene3D" id="3.40.50.800">
    <property type="entry name" value="Anticodon-binding domain"/>
    <property type="match status" value="1"/>
</dbReference>
<dbReference type="PANTHER" id="PTHR11451:SF44">
    <property type="entry name" value="THREONINE--TRNA LIGASE, CHLOROPLASTIC_MITOCHONDRIAL 2"/>
    <property type="match status" value="1"/>
</dbReference>
<comment type="subunit">
    <text evidence="13">Homodimer.</text>
</comment>
<reference evidence="15 16" key="1">
    <citation type="submission" date="2020-07" db="EMBL/GenBank/DDBJ databases">
        <title>Transfer of Campylobacter canadensis to the novel genus Avispirillum gen. nov., that also includes two novel species recovered from migratory waterfowl: Avispirillum anseris sp. nov. and Avispirillum brantae sp. nov.</title>
        <authorList>
            <person name="Miller W.G."/>
            <person name="Chapman M.H."/>
            <person name="Yee E."/>
            <person name="Inglis G.D."/>
        </authorList>
    </citation>
    <scope>NUCLEOTIDE SEQUENCE [LARGE SCALE GENOMIC DNA]</scope>
    <source>
        <strain evidence="15 16">L283</strain>
    </source>
</reference>
<dbReference type="PROSITE" id="PS50862">
    <property type="entry name" value="AA_TRNA_LIGASE_II"/>
    <property type="match status" value="1"/>
</dbReference>
<dbReference type="InterPro" id="IPR012947">
    <property type="entry name" value="tRNA_SAD"/>
</dbReference>
<comment type="caution">
    <text evidence="15">The sequence shown here is derived from an EMBL/GenBank/DDBJ whole genome shotgun (WGS) entry which is preliminary data.</text>
</comment>
<dbReference type="NCBIfam" id="TIGR00418">
    <property type="entry name" value="thrS"/>
    <property type="match status" value="1"/>
</dbReference>
<dbReference type="InterPro" id="IPR002320">
    <property type="entry name" value="Thr-tRNA-ligase_IIa"/>
</dbReference>
<protein>
    <recommendedName>
        <fullName evidence="13">Threonine--tRNA ligase</fullName>
        <ecNumber evidence="13">6.1.1.3</ecNumber>
    </recommendedName>
    <alternativeName>
        <fullName evidence="13">Threonyl-tRNA synthetase</fullName>
        <shortName evidence="13">ThrRS</shortName>
    </alternativeName>
</protein>
<accession>A0ABS7WSU0</accession>
<comment type="cofactor">
    <cofactor evidence="13">
        <name>Zn(2+)</name>
        <dbReference type="ChEBI" id="CHEBI:29105"/>
    </cofactor>
    <text evidence="13">Binds 1 zinc ion per subunit.</text>
</comment>
<feature type="region of interest" description="Catalytic" evidence="13">
    <location>
        <begin position="206"/>
        <end position="497"/>
    </location>
</feature>
<keyword evidence="7 13" id="KW-0862">Zinc</keyword>
<evidence type="ECO:0000256" key="1">
    <source>
        <dbReference type="ARBA" id="ARBA00008226"/>
    </source>
</evidence>
<keyword evidence="11 13" id="KW-0030">Aminoacyl-tRNA synthetase</keyword>
<dbReference type="EMBL" id="JACGBB010000016">
    <property type="protein sequence ID" value="MBZ7987839.1"/>
    <property type="molecule type" value="Genomic_DNA"/>
</dbReference>
<dbReference type="RefSeq" id="WP_172232714.1">
    <property type="nucleotide sequence ID" value="NZ_CP035946.1"/>
</dbReference>
<dbReference type="SUPFAM" id="SSF55186">
    <property type="entry name" value="ThrRS/AlaRS common domain"/>
    <property type="match status" value="1"/>
</dbReference>
<dbReference type="Gene3D" id="3.30.980.10">
    <property type="entry name" value="Threonyl-trna Synthetase, Chain A, domain 2"/>
    <property type="match status" value="1"/>
</dbReference>
<dbReference type="InterPro" id="IPR006195">
    <property type="entry name" value="aa-tRNA-synth_II"/>
</dbReference>
<keyword evidence="4 13" id="KW-0436">Ligase</keyword>
<dbReference type="Proteomes" id="UP000786183">
    <property type="component" value="Unassembled WGS sequence"/>
</dbReference>
<evidence type="ECO:0000256" key="12">
    <source>
        <dbReference type="ARBA" id="ARBA00049515"/>
    </source>
</evidence>
<keyword evidence="2 13" id="KW-0963">Cytoplasm</keyword>
<dbReference type="InterPro" id="IPR004154">
    <property type="entry name" value="Anticodon-bd"/>
</dbReference>